<reference evidence="2" key="1">
    <citation type="submission" date="2014-04" db="EMBL/GenBank/DDBJ databases">
        <title>Evolutionary Origins and Diversification of the Mycorrhizal Mutualists.</title>
        <authorList>
            <consortium name="DOE Joint Genome Institute"/>
            <consortium name="Mycorrhizal Genomics Consortium"/>
            <person name="Kohler A."/>
            <person name="Kuo A."/>
            <person name="Nagy L.G."/>
            <person name="Floudas D."/>
            <person name="Copeland A."/>
            <person name="Barry K.W."/>
            <person name="Cichocki N."/>
            <person name="Veneault-Fourrey C."/>
            <person name="LaButti K."/>
            <person name="Lindquist E.A."/>
            <person name="Lipzen A."/>
            <person name="Lundell T."/>
            <person name="Morin E."/>
            <person name="Murat C."/>
            <person name="Riley R."/>
            <person name="Ohm R."/>
            <person name="Sun H."/>
            <person name="Tunlid A."/>
            <person name="Henrissat B."/>
            <person name="Grigoriev I.V."/>
            <person name="Hibbett D.S."/>
            <person name="Martin F."/>
        </authorList>
    </citation>
    <scope>NUCLEOTIDE SEQUENCE [LARGE SCALE GENOMIC DNA]</scope>
    <source>
        <strain evidence="2">FD-334 SS-4</strain>
    </source>
</reference>
<organism evidence="1 2">
    <name type="scientific">Hypholoma sublateritium (strain FD-334 SS-4)</name>
    <dbReference type="NCBI Taxonomy" id="945553"/>
    <lineage>
        <taxon>Eukaryota</taxon>
        <taxon>Fungi</taxon>
        <taxon>Dikarya</taxon>
        <taxon>Basidiomycota</taxon>
        <taxon>Agaricomycotina</taxon>
        <taxon>Agaricomycetes</taxon>
        <taxon>Agaricomycetidae</taxon>
        <taxon>Agaricales</taxon>
        <taxon>Agaricineae</taxon>
        <taxon>Strophariaceae</taxon>
        <taxon>Hypholoma</taxon>
    </lineage>
</organism>
<name>A0A0D2NMB9_HYPSF</name>
<dbReference type="OrthoDB" id="58416at2759"/>
<dbReference type="Proteomes" id="UP000054270">
    <property type="component" value="Unassembled WGS sequence"/>
</dbReference>
<protein>
    <submittedName>
        <fullName evidence="1">Uncharacterized protein</fullName>
    </submittedName>
</protein>
<proteinExistence type="predicted"/>
<accession>A0A0D2NMB9</accession>
<evidence type="ECO:0000313" key="1">
    <source>
        <dbReference type="EMBL" id="KJA20014.1"/>
    </source>
</evidence>
<dbReference type="OMA" id="MEWFASH"/>
<keyword evidence="2" id="KW-1185">Reference proteome</keyword>
<gene>
    <name evidence="1" type="ORF">HYPSUDRAFT_189180</name>
</gene>
<sequence>MFPLPLIPTVPDDLAKMNARRALPQQNSFMKNALIRALNGIYEYAPRASPAQPAFGAFMEYIEIVCDMTALHIQGDEIFSNSLSSHCKAYQGPSKRHSSMAQNELSSFRRLACDWKKNGGKSYQASQIHSALNGMEGVLIEVLHKQVPKFTEAAVPASISDEQMLGLITDNMVWLTSNSEICILLPFCMAHHDVRMSKYWPPVNLDAIQAMPELVEQNKSLWKFSPFDPISRRGQKPVF</sequence>
<evidence type="ECO:0000313" key="2">
    <source>
        <dbReference type="Proteomes" id="UP000054270"/>
    </source>
</evidence>
<dbReference type="EMBL" id="KN817571">
    <property type="protein sequence ID" value="KJA20014.1"/>
    <property type="molecule type" value="Genomic_DNA"/>
</dbReference>
<dbReference type="AlphaFoldDB" id="A0A0D2NMB9"/>